<feature type="region of interest" description="Disordered" evidence="1">
    <location>
        <begin position="14"/>
        <end position="59"/>
    </location>
</feature>
<evidence type="ECO:0000313" key="4">
    <source>
        <dbReference type="Proteomes" id="UP001054902"/>
    </source>
</evidence>
<evidence type="ECO:0000256" key="1">
    <source>
        <dbReference type="SAM" id="MobiDB-lite"/>
    </source>
</evidence>
<dbReference type="InterPro" id="IPR000415">
    <property type="entry name" value="Nitroreductase-like"/>
</dbReference>
<dbReference type="Pfam" id="PF00881">
    <property type="entry name" value="Nitroreductase"/>
    <property type="match status" value="1"/>
</dbReference>
<comment type="caution">
    <text evidence="3">The sequence shown here is derived from an EMBL/GenBank/DDBJ whole genome shotgun (WGS) entry which is preliminary data.</text>
</comment>
<organism evidence="3 4">
    <name type="scientific">Chaetoceros tenuissimus</name>
    <dbReference type="NCBI Taxonomy" id="426638"/>
    <lineage>
        <taxon>Eukaryota</taxon>
        <taxon>Sar</taxon>
        <taxon>Stramenopiles</taxon>
        <taxon>Ochrophyta</taxon>
        <taxon>Bacillariophyta</taxon>
        <taxon>Coscinodiscophyceae</taxon>
        <taxon>Chaetocerotophycidae</taxon>
        <taxon>Chaetocerotales</taxon>
        <taxon>Chaetocerotaceae</taxon>
        <taxon>Chaetoceros</taxon>
    </lineage>
</organism>
<sequence length="334" mass="37811">MSANAFRSPLMQQIANAARNQHRPPFAFSSSSQLRNEKQEKPNSPSRSMNTSSLLRRSSQAKLVQGSAIDSLVKPILTSISPFSTTNIPLVSSMKGDEDEDQSSHLNLQSTIHSRRTTSAYNPFDVSKIPELKSSIARAISCATRAPNHHRTEPTTYYRIVTNTKACEKLMDICYNVALCRNLKKRTREEAEKNAEAKKKKWQDTIGAYIVVCVANQPVQDELFPCKDFDTRKDEDFEYWYDTLPMKPPQTERQLEDYASACASIQNMLLSLHTEELGSKWATGPMIRCRATRSLIGCEIDEAIAGLIMVGDAKIIPKEWRRRRAFEGDVFRKL</sequence>
<gene>
    <name evidence="3" type="ORF">CTEN210_16724</name>
</gene>
<evidence type="ECO:0000259" key="2">
    <source>
        <dbReference type="Pfam" id="PF00881"/>
    </source>
</evidence>
<feature type="compositionally biased region" description="Polar residues" evidence="1">
    <location>
        <begin position="42"/>
        <end position="59"/>
    </location>
</feature>
<reference evidence="3 4" key="1">
    <citation type="journal article" date="2021" name="Sci. Rep.">
        <title>The genome of the diatom Chaetoceros tenuissimus carries an ancient integrated fragment of an extant virus.</title>
        <authorList>
            <person name="Hongo Y."/>
            <person name="Kimura K."/>
            <person name="Takaki Y."/>
            <person name="Yoshida Y."/>
            <person name="Baba S."/>
            <person name="Kobayashi G."/>
            <person name="Nagasaki K."/>
            <person name="Hano T."/>
            <person name="Tomaru Y."/>
        </authorList>
    </citation>
    <scope>NUCLEOTIDE SEQUENCE [LARGE SCALE GENOMIC DNA]</scope>
    <source>
        <strain evidence="3 4">NIES-3715</strain>
    </source>
</reference>
<feature type="domain" description="Nitroreductase" evidence="2">
    <location>
        <begin position="113"/>
        <end position="311"/>
    </location>
</feature>
<dbReference type="EMBL" id="BLLK01000069">
    <property type="protein sequence ID" value="GFH60248.1"/>
    <property type="molecule type" value="Genomic_DNA"/>
</dbReference>
<dbReference type="AlphaFoldDB" id="A0AAD3D9G2"/>
<keyword evidence="4" id="KW-1185">Reference proteome</keyword>
<evidence type="ECO:0000313" key="3">
    <source>
        <dbReference type="EMBL" id="GFH60248.1"/>
    </source>
</evidence>
<accession>A0AAD3D9G2</accession>
<proteinExistence type="predicted"/>
<dbReference type="PANTHER" id="PTHR43821:SF1">
    <property type="entry name" value="NAD(P)H NITROREDUCTASE YDJA-RELATED"/>
    <property type="match status" value="1"/>
</dbReference>
<dbReference type="GO" id="GO:0016491">
    <property type="term" value="F:oxidoreductase activity"/>
    <property type="evidence" value="ECO:0007669"/>
    <property type="project" value="InterPro"/>
</dbReference>
<dbReference type="InterPro" id="IPR029479">
    <property type="entry name" value="Nitroreductase"/>
</dbReference>
<dbReference type="Gene3D" id="3.40.109.10">
    <property type="entry name" value="NADH Oxidase"/>
    <property type="match status" value="1"/>
</dbReference>
<dbReference type="SUPFAM" id="SSF55469">
    <property type="entry name" value="FMN-dependent nitroreductase-like"/>
    <property type="match status" value="1"/>
</dbReference>
<name>A0AAD3D9G2_9STRA</name>
<protein>
    <recommendedName>
        <fullName evidence="2">Nitroreductase domain-containing protein</fullName>
    </recommendedName>
</protein>
<dbReference type="PANTHER" id="PTHR43821">
    <property type="entry name" value="NAD(P)H NITROREDUCTASE YDJA-RELATED"/>
    <property type="match status" value="1"/>
</dbReference>
<dbReference type="Proteomes" id="UP001054902">
    <property type="component" value="Unassembled WGS sequence"/>
</dbReference>
<dbReference type="InterPro" id="IPR052530">
    <property type="entry name" value="NAD(P)H_nitroreductase"/>
</dbReference>